<organism evidence="1 2">
    <name type="scientific">Legionella drozanskii LLAP-1</name>
    <dbReference type="NCBI Taxonomy" id="1212489"/>
    <lineage>
        <taxon>Bacteria</taxon>
        <taxon>Pseudomonadati</taxon>
        <taxon>Pseudomonadota</taxon>
        <taxon>Gammaproteobacteria</taxon>
        <taxon>Legionellales</taxon>
        <taxon>Legionellaceae</taxon>
        <taxon>Legionella</taxon>
    </lineage>
</organism>
<evidence type="ECO:0000313" key="2">
    <source>
        <dbReference type="Proteomes" id="UP000054736"/>
    </source>
</evidence>
<dbReference type="EMBL" id="LNXY01000020">
    <property type="protein sequence ID" value="KTC87675.1"/>
    <property type="molecule type" value="Genomic_DNA"/>
</dbReference>
<accession>A0A0W0SWF0</accession>
<comment type="caution">
    <text evidence="1">The sequence shown here is derived from an EMBL/GenBank/DDBJ whole genome shotgun (WGS) entry which is preliminary data.</text>
</comment>
<dbReference type="Proteomes" id="UP000054736">
    <property type="component" value="Unassembled WGS sequence"/>
</dbReference>
<dbReference type="AlphaFoldDB" id="A0A0W0SWF0"/>
<name>A0A0W0SWF0_9GAMM</name>
<evidence type="ECO:0000313" key="1">
    <source>
        <dbReference type="EMBL" id="KTC87675.1"/>
    </source>
</evidence>
<gene>
    <name evidence="1" type="ORF">Ldro_1294</name>
</gene>
<keyword evidence="2" id="KW-1185">Reference proteome</keyword>
<proteinExistence type="predicted"/>
<reference evidence="1 2" key="1">
    <citation type="submission" date="2015-11" db="EMBL/GenBank/DDBJ databases">
        <title>Genomic analysis of 38 Legionella species identifies large and diverse effector repertoires.</title>
        <authorList>
            <person name="Burstein D."/>
            <person name="Amaro F."/>
            <person name="Zusman T."/>
            <person name="Lifshitz Z."/>
            <person name="Cohen O."/>
            <person name="Gilbert J.A."/>
            <person name="Pupko T."/>
            <person name="Shuman H.A."/>
            <person name="Segal G."/>
        </authorList>
    </citation>
    <scope>NUCLEOTIDE SEQUENCE [LARGE SCALE GENOMIC DNA]</scope>
    <source>
        <strain evidence="1 2">ATCC 700990</strain>
    </source>
</reference>
<protein>
    <submittedName>
        <fullName evidence="1">Uncharacterized protein</fullName>
    </submittedName>
</protein>
<dbReference type="PATRIC" id="fig|1212489.4.peg.1363"/>
<sequence>MSNKSSFSRPPLSLEEKQKKEKEFLSFDKTKNEQATPLIKREKEPVKSIFIRAPASFLIDIHEIVSLTGLSMNAVCLELLRPAIKRKLKELKEDL</sequence>
<dbReference type="RefSeq" id="WP_058495596.1">
    <property type="nucleotide sequence ID" value="NZ_LNXY01000020.1"/>
</dbReference>